<dbReference type="Proteomes" id="UP001144372">
    <property type="component" value="Unassembled WGS sequence"/>
</dbReference>
<sequence length="151" mass="16945">MEIKRILWPTDFSKAASAAEDFVASLTKKYEAEVHLLHVAEDLTMFEHFWGSGLDAKHIHDLQEYGMKISRERLEELCNDKLKGCPRYHIHIVLGDPAKEILRAIDAYGADLVILATHGMKANFPFGSVAEKVVKNSPVPVLTVNPKTYGK</sequence>
<dbReference type="SUPFAM" id="SSF52402">
    <property type="entry name" value="Adenine nucleotide alpha hydrolases-like"/>
    <property type="match status" value="1"/>
</dbReference>
<organism evidence="3 4">
    <name type="scientific">Desulforhabdus amnigena</name>
    <dbReference type="NCBI Taxonomy" id="40218"/>
    <lineage>
        <taxon>Bacteria</taxon>
        <taxon>Pseudomonadati</taxon>
        <taxon>Thermodesulfobacteriota</taxon>
        <taxon>Syntrophobacteria</taxon>
        <taxon>Syntrophobacterales</taxon>
        <taxon>Syntrophobacteraceae</taxon>
        <taxon>Desulforhabdus</taxon>
    </lineage>
</organism>
<keyword evidence="4" id="KW-1185">Reference proteome</keyword>
<comment type="caution">
    <text evidence="3">The sequence shown here is derived from an EMBL/GenBank/DDBJ whole genome shotgun (WGS) entry which is preliminary data.</text>
</comment>
<dbReference type="AlphaFoldDB" id="A0A9W6D1N3"/>
<accession>A0A9W6D1N3</accession>
<dbReference type="InterPro" id="IPR006015">
    <property type="entry name" value="Universal_stress_UspA"/>
</dbReference>
<dbReference type="RefSeq" id="WP_281792336.1">
    <property type="nucleotide sequence ID" value="NZ_BSDR01000001.1"/>
</dbReference>
<gene>
    <name evidence="3" type="ORF">DAMNIGENAA_07570</name>
</gene>
<proteinExistence type="inferred from homology"/>
<evidence type="ECO:0000259" key="2">
    <source>
        <dbReference type="Pfam" id="PF00582"/>
    </source>
</evidence>
<dbReference type="Gene3D" id="3.40.50.620">
    <property type="entry name" value="HUPs"/>
    <property type="match status" value="1"/>
</dbReference>
<dbReference type="Pfam" id="PF00582">
    <property type="entry name" value="Usp"/>
    <property type="match status" value="1"/>
</dbReference>
<dbReference type="EMBL" id="BSDR01000001">
    <property type="protein sequence ID" value="GLI33324.1"/>
    <property type="molecule type" value="Genomic_DNA"/>
</dbReference>
<dbReference type="PANTHER" id="PTHR46268:SF6">
    <property type="entry name" value="UNIVERSAL STRESS PROTEIN UP12"/>
    <property type="match status" value="1"/>
</dbReference>
<dbReference type="InterPro" id="IPR006016">
    <property type="entry name" value="UspA"/>
</dbReference>
<protein>
    <recommendedName>
        <fullName evidence="2">UspA domain-containing protein</fullName>
    </recommendedName>
</protein>
<evidence type="ECO:0000256" key="1">
    <source>
        <dbReference type="ARBA" id="ARBA00008791"/>
    </source>
</evidence>
<feature type="domain" description="UspA" evidence="2">
    <location>
        <begin position="3"/>
        <end position="144"/>
    </location>
</feature>
<dbReference type="InterPro" id="IPR014729">
    <property type="entry name" value="Rossmann-like_a/b/a_fold"/>
</dbReference>
<dbReference type="CDD" id="cd00293">
    <property type="entry name" value="USP-like"/>
    <property type="match status" value="1"/>
</dbReference>
<comment type="similarity">
    <text evidence="1">Belongs to the universal stress protein A family.</text>
</comment>
<reference evidence="3" key="1">
    <citation type="submission" date="2022-12" db="EMBL/GenBank/DDBJ databases">
        <title>Reference genome sequencing for broad-spectrum identification of bacterial and archaeal isolates by mass spectrometry.</title>
        <authorList>
            <person name="Sekiguchi Y."/>
            <person name="Tourlousse D.M."/>
        </authorList>
    </citation>
    <scope>NUCLEOTIDE SEQUENCE</scope>
    <source>
        <strain evidence="3">ASRB1</strain>
    </source>
</reference>
<dbReference type="PANTHER" id="PTHR46268">
    <property type="entry name" value="STRESS RESPONSE PROTEIN NHAX"/>
    <property type="match status" value="1"/>
</dbReference>
<dbReference type="PRINTS" id="PR01438">
    <property type="entry name" value="UNVRSLSTRESS"/>
</dbReference>
<name>A0A9W6D1N3_9BACT</name>
<evidence type="ECO:0000313" key="3">
    <source>
        <dbReference type="EMBL" id="GLI33324.1"/>
    </source>
</evidence>
<evidence type="ECO:0000313" key="4">
    <source>
        <dbReference type="Proteomes" id="UP001144372"/>
    </source>
</evidence>